<evidence type="ECO:0000313" key="2">
    <source>
        <dbReference type="EMBL" id="ABF42367.1"/>
    </source>
</evidence>
<proteinExistence type="predicted"/>
<keyword evidence="3" id="KW-1185">Reference proteome</keyword>
<dbReference type="Proteomes" id="UP000002432">
    <property type="component" value="Chromosome"/>
</dbReference>
<dbReference type="KEGG" id="aba:Acid345_3366"/>
<dbReference type="OrthoDB" id="9919015at2"/>
<organism evidence="2 3">
    <name type="scientific">Koribacter versatilis (strain Ellin345)</name>
    <dbReference type="NCBI Taxonomy" id="204669"/>
    <lineage>
        <taxon>Bacteria</taxon>
        <taxon>Pseudomonadati</taxon>
        <taxon>Acidobacteriota</taxon>
        <taxon>Terriglobia</taxon>
        <taxon>Terriglobales</taxon>
        <taxon>Candidatus Korobacteraceae</taxon>
        <taxon>Candidatus Korobacter</taxon>
    </lineage>
</organism>
<keyword evidence="1" id="KW-1133">Transmembrane helix</keyword>
<name>Q1IL83_KORVE</name>
<evidence type="ECO:0000256" key="1">
    <source>
        <dbReference type="SAM" id="Phobius"/>
    </source>
</evidence>
<keyword evidence="1" id="KW-0812">Transmembrane</keyword>
<gene>
    <name evidence="2" type="ordered locus">Acid345_3366</name>
</gene>
<dbReference type="EMBL" id="CP000360">
    <property type="protein sequence ID" value="ABF42367.1"/>
    <property type="molecule type" value="Genomic_DNA"/>
</dbReference>
<dbReference type="STRING" id="204669.Acid345_3366"/>
<dbReference type="AlphaFoldDB" id="Q1IL83"/>
<sequence length="128" mass="13483">MNVTEWVGENLEYARDLVSTALEGAKDGHSAIPAEDRLPKVLVKTAPSSLGLTVLGAGIGVLCGYLGNKRKLTAESALFGVLGGVTGLLIGVGWSTRHETRGMASGAMKNLGTARDAHWLERHPIDYA</sequence>
<dbReference type="HOGENOM" id="CLU_1956717_0_0_0"/>
<feature type="transmembrane region" description="Helical" evidence="1">
    <location>
        <begin position="46"/>
        <end position="66"/>
    </location>
</feature>
<reference evidence="2 3" key="1">
    <citation type="journal article" date="2009" name="Appl. Environ. Microbiol.">
        <title>Three genomes from the phylum Acidobacteria provide insight into the lifestyles of these microorganisms in soils.</title>
        <authorList>
            <person name="Ward N.L."/>
            <person name="Challacombe J.F."/>
            <person name="Janssen P.H."/>
            <person name="Henrissat B."/>
            <person name="Coutinho P.M."/>
            <person name="Wu M."/>
            <person name="Xie G."/>
            <person name="Haft D.H."/>
            <person name="Sait M."/>
            <person name="Badger J."/>
            <person name="Barabote R.D."/>
            <person name="Bradley B."/>
            <person name="Brettin T.S."/>
            <person name="Brinkac L.M."/>
            <person name="Bruce D."/>
            <person name="Creasy T."/>
            <person name="Daugherty S.C."/>
            <person name="Davidsen T.M."/>
            <person name="DeBoy R.T."/>
            <person name="Detter J.C."/>
            <person name="Dodson R.J."/>
            <person name="Durkin A.S."/>
            <person name="Ganapathy A."/>
            <person name="Gwinn-Giglio M."/>
            <person name="Han C.S."/>
            <person name="Khouri H."/>
            <person name="Kiss H."/>
            <person name="Kothari S.P."/>
            <person name="Madupu R."/>
            <person name="Nelson K.E."/>
            <person name="Nelson W.C."/>
            <person name="Paulsen I."/>
            <person name="Penn K."/>
            <person name="Ren Q."/>
            <person name="Rosovitz M.J."/>
            <person name="Selengut J.D."/>
            <person name="Shrivastava S."/>
            <person name="Sullivan S.A."/>
            <person name="Tapia R."/>
            <person name="Thompson L.S."/>
            <person name="Watkins K.L."/>
            <person name="Yang Q."/>
            <person name="Yu C."/>
            <person name="Zafar N."/>
            <person name="Zhou L."/>
            <person name="Kuske C.R."/>
        </authorList>
    </citation>
    <scope>NUCLEOTIDE SEQUENCE [LARGE SCALE GENOMIC DNA]</scope>
    <source>
        <strain evidence="2 3">Ellin345</strain>
    </source>
</reference>
<dbReference type="EnsemblBacteria" id="ABF42367">
    <property type="protein sequence ID" value="ABF42367"/>
    <property type="gene ID" value="Acid345_3366"/>
</dbReference>
<keyword evidence="1" id="KW-0472">Membrane</keyword>
<dbReference type="RefSeq" id="WP_011524166.1">
    <property type="nucleotide sequence ID" value="NC_008009.1"/>
</dbReference>
<feature type="transmembrane region" description="Helical" evidence="1">
    <location>
        <begin position="78"/>
        <end position="96"/>
    </location>
</feature>
<accession>Q1IL83</accession>
<protein>
    <submittedName>
        <fullName evidence="2">Uncharacterized protein</fullName>
    </submittedName>
</protein>
<evidence type="ECO:0000313" key="3">
    <source>
        <dbReference type="Proteomes" id="UP000002432"/>
    </source>
</evidence>